<feature type="compositionally biased region" description="Basic and acidic residues" evidence="1">
    <location>
        <begin position="18"/>
        <end position="44"/>
    </location>
</feature>
<gene>
    <name evidence="2" type="ORF">PSTT_04619</name>
</gene>
<dbReference type="VEuPathDB" id="FungiDB:PSHT_06763"/>
<feature type="compositionally biased region" description="Basic residues" evidence="1">
    <location>
        <begin position="56"/>
        <end position="74"/>
    </location>
</feature>
<feature type="non-terminal residue" evidence="2">
    <location>
        <position position="706"/>
    </location>
</feature>
<evidence type="ECO:0000313" key="3">
    <source>
        <dbReference type="Proteomes" id="UP000239156"/>
    </source>
</evidence>
<feature type="non-terminal residue" evidence="2">
    <location>
        <position position="1"/>
    </location>
</feature>
<dbReference type="VEuPathDB" id="FungiDB:PSTT_04619"/>
<proteinExistence type="predicted"/>
<feature type="compositionally biased region" description="Polar residues" evidence="1">
    <location>
        <begin position="75"/>
        <end position="84"/>
    </location>
</feature>
<organism evidence="2 3">
    <name type="scientific">Puccinia striiformis</name>
    <dbReference type="NCBI Taxonomy" id="27350"/>
    <lineage>
        <taxon>Eukaryota</taxon>
        <taxon>Fungi</taxon>
        <taxon>Dikarya</taxon>
        <taxon>Basidiomycota</taxon>
        <taxon>Pucciniomycotina</taxon>
        <taxon>Pucciniomycetes</taxon>
        <taxon>Pucciniales</taxon>
        <taxon>Pucciniaceae</taxon>
        <taxon>Puccinia</taxon>
    </lineage>
</organism>
<sequence>TWISTNKPKKQTTYNHQETIKKPSRNHQESKKNKKEMNQFKFEHIPSSTTTTKQSKTSRNRTKHRNRKTHKLNIKKSNSIQHENLQQDEDEEGQLSFKEIETRLPDQVLELILNYLPDRFGFKSIIRSRTTTYGFNHSNQQEQHEQPLSPNESEGTHWISPPTHLRLINRRWARIGAEVFFKHLSINSINRLESLVELFNMNNPSLPSLVRTIMISMKGGGDELHQRIRTSLSKLFKRLTGLRSLSIRGCSPGILFPAPLEIDELFLPQSIIRFAIEFRSQEDSALLSSILGTPRTTALNHPDQLSPSSNLAQSRAYPIRQSELIELHAAELNLLLVCLPKLESLHLSNFHSQSHRPLFRYTSDHHHSQEEPGQNPLVYHSIRSLILDDCNLSDDDAMFFAHRFNNLESLSISNQFINAQHIKAINLLLSSTPIPTSSNPKIHRQDPASKIANKLEKLSIKLLDFQYDASHLLLPSTTPTPTHRINRLTIQQSSREIIDGKLNRSSPIYTSGSHLSTRYDELDLTNLHELRSLTLQTPTLATLIPSDSLLNTTTMTMIDRLENKHKGALARLESLEIDARLLYSNHPYSLDFSTSILHDSNSLKTFKIINESYPDGIRWRSSDDLYKSVIFNDTQTLTEPDLIPLSSTGLSDPSSTDKVAVNLPLWYRKLSFQFLAWNMGFDWSSPSSFDISPLNPPSLPIFEHTN</sequence>
<comment type="caution">
    <text evidence="2">The sequence shown here is derived from an EMBL/GenBank/DDBJ whole genome shotgun (WGS) entry which is preliminary data.</text>
</comment>
<evidence type="ECO:0000313" key="2">
    <source>
        <dbReference type="EMBL" id="POW12266.1"/>
    </source>
</evidence>
<dbReference type="Proteomes" id="UP000239156">
    <property type="component" value="Unassembled WGS sequence"/>
</dbReference>
<dbReference type="EMBL" id="PKSL01000032">
    <property type="protein sequence ID" value="POW12266.1"/>
    <property type="molecule type" value="Genomic_DNA"/>
</dbReference>
<feature type="region of interest" description="Disordered" evidence="1">
    <location>
        <begin position="1"/>
        <end position="93"/>
    </location>
</feature>
<name>A0A2S4VRU5_9BASI</name>
<keyword evidence="3" id="KW-1185">Reference proteome</keyword>
<dbReference type="InterPro" id="IPR018247">
    <property type="entry name" value="EF_Hand_1_Ca_BS"/>
</dbReference>
<dbReference type="AlphaFoldDB" id="A0A2S4VRU5"/>
<reference evidence="2" key="1">
    <citation type="submission" date="2017-12" db="EMBL/GenBank/DDBJ databases">
        <title>Gene loss provides genomic basis for host adaptation in cereal stripe rust fungi.</title>
        <authorList>
            <person name="Xia C."/>
        </authorList>
    </citation>
    <scope>NUCLEOTIDE SEQUENCE [LARGE SCALE GENOMIC DNA]</scope>
    <source>
        <strain evidence="2">93-210</strain>
    </source>
</reference>
<evidence type="ECO:0000256" key="1">
    <source>
        <dbReference type="SAM" id="MobiDB-lite"/>
    </source>
</evidence>
<dbReference type="InterPro" id="IPR032675">
    <property type="entry name" value="LRR_dom_sf"/>
</dbReference>
<accession>A0A2S4VRU5</accession>
<dbReference type="PROSITE" id="PS00018">
    <property type="entry name" value="EF_HAND_1"/>
    <property type="match status" value="1"/>
</dbReference>
<protein>
    <submittedName>
        <fullName evidence="2">Uncharacterized protein</fullName>
    </submittedName>
</protein>
<feature type="compositionally biased region" description="Polar residues" evidence="1">
    <location>
        <begin position="1"/>
        <end position="17"/>
    </location>
</feature>
<dbReference type="Gene3D" id="3.80.10.10">
    <property type="entry name" value="Ribonuclease Inhibitor"/>
    <property type="match status" value="1"/>
</dbReference>